<keyword evidence="3" id="KW-1185">Reference proteome</keyword>
<gene>
    <name evidence="2" type="ORF">TTHERM_001277481</name>
</gene>
<sequence>MEEAKIQCEGSDTQDQIGDSNQHFRNKNCEPQQLHQGDQDVSLSSFLGGMNEFLYESQKDINITNQSCCKTQQEELLEIPLVQITGQSCSKKCLGQTKNNLIQEREIKANLKINEDIEQESQGSQISEESSIKILNVEVQTLFT</sequence>
<proteinExistence type="predicted"/>
<dbReference type="EMBL" id="GG662561">
    <property type="protein sequence ID" value="EWS72853.1"/>
    <property type="molecule type" value="Genomic_DNA"/>
</dbReference>
<dbReference type="Proteomes" id="UP000009168">
    <property type="component" value="Unassembled WGS sequence"/>
</dbReference>
<dbReference type="AlphaFoldDB" id="W7X8Z5"/>
<protein>
    <submittedName>
        <fullName evidence="2">Cyclic nucleotide-binding domain protein</fullName>
    </submittedName>
</protein>
<accession>W7X8Z5</accession>
<evidence type="ECO:0000313" key="2">
    <source>
        <dbReference type="EMBL" id="EWS72853.1"/>
    </source>
</evidence>
<feature type="compositionally biased region" description="Polar residues" evidence="1">
    <location>
        <begin position="10"/>
        <end position="26"/>
    </location>
</feature>
<name>W7X8Z5_TETTS</name>
<evidence type="ECO:0000313" key="3">
    <source>
        <dbReference type="Proteomes" id="UP000009168"/>
    </source>
</evidence>
<dbReference type="GeneID" id="24442071"/>
<dbReference type="InParanoid" id="W7X8Z5"/>
<reference evidence="3" key="1">
    <citation type="journal article" date="2006" name="PLoS Biol.">
        <title>Macronuclear genome sequence of the ciliate Tetrahymena thermophila, a model eukaryote.</title>
        <authorList>
            <person name="Eisen J.A."/>
            <person name="Coyne R.S."/>
            <person name="Wu M."/>
            <person name="Wu D."/>
            <person name="Thiagarajan M."/>
            <person name="Wortman J.R."/>
            <person name="Badger J.H."/>
            <person name="Ren Q."/>
            <person name="Amedeo P."/>
            <person name="Jones K.M."/>
            <person name="Tallon L.J."/>
            <person name="Delcher A.L."/>
            <person name="Salzberg S.L."/>
            <person name="Silva J.C."/>
            <person name="Haas B.J."/>
            <person name="Majoros W.H."/>
            <person name="Farzad M."/>
            <person name="Carlton J.M."/>
            <person name="Smith R.K. Jr."/>
            <person name="Garg J."/>
            <person name="Pearlman R.E."/>
            <person name="Karrer K.M."/>
            <person name="Sun L."/>
            <person name="Manning G."/>
            <person name="Elde N.C."/>
            <person name="Turkewitz A.P."/>
            <person name="Asai D.J."/>
            <person name="Wilkes D.E."/>
            <person name="Wang Y."/>
            <person name="Cai H."/>
            <person name="Collins K."/>
            <person name="Stewart B.A."/>
            <person name="Lee S.R."/>
            <person name="Wilamowska K."/>
            <person name="Weinberg Z."/>
            <person name="Ruzzo W.L."/>
            <person name="Wloga D."/>
            <person name="Gaertig J."/>
            <person name="Frankel J."/>
            <person name="Tsao C.-C."/>
            <person name="Gorovsky M.A."/>
            <person name="Keeling P.J."/>
            <person name="Waller R.F."/>
            <person name="Patron N.J."/>
            <person name="Cherry J.M."/>
            <person name="Stover N.A."/>
            <person name="Krieger C.J."/>
            <person name="del Toro C."/>
            <person name="Ryder H.F."/>
            <person name="Williamson S.C."/>
            <person name="Barbeau R.A."/>
            <person name="Hamilton E.P."/>
            <person name="Orias E."/>
        </authorList>
    </citation>
    <scope>NUCLEOTIDE SEQUENCE [LARGE SCALE GENOMIC DNA]</scope>
    <source>
        <strain evidence="3">SB210</strain>
    </source>
</reference>
<dbReference type="KEGG" id="tet:TTHERM_001277481"/>
<evidence type="ECO:0000256" key="1">
    <source>
        <dbReference type="SAM" id="MobiDB-lite"/>
    </source>
</evidence>
<feature type="region of interest" description="Disordered" evidence="1">
    <location>
        <begin position="1"/>
        <end position="26"/>
    </location>
</feature>
<dbReference type="RefSeq" id="XP_012654607.1">
    <property type="nucleotide sequence ID" value="XM_012799153.1"/>
</dbReference>
<organism evidence="2 3">
    <name type="scientific">Tetrahymena thermophila (strain SB210)</name>
    <dbReference type="NCBI Taxonomy" id="312017"/>
    <lineage>
        <taxon>Eukaryota</taxon>
        <taxon>Sar</taxon>
        <taxon>Alveolata</taxon>
        <taxon>Ciliophora</taxon>
        <taxon>Intramacronucleata</taxon>
        <taxon>Oligohymenophorea</taxon>
        <taxon>Hymenostomatida</taxon>
        <taxon>Tetrahymenina</taxon>
        <taxon>Tetrahymenidae</taxon>
        <taxon>Tetrahymena</taxon>
    </lineage>
</organism>